<dbReference type="AlphaFoldDB" id="A0A2W5Z361"/>
<name>A0A2W5Z361_9BACT</name>
<dbReference type="Proteomes" id="UP000248724">
    <property type="component" value="Unassembled WGS sequence"/>
</dbReference>
<accession>A0A2W5Z361</accession>
<dbReference type="SUPFAM" id="SSF54862">
    <property type="entry name" value="4Fe-4S ferredoxins"/>
    <property type="match status" value="1"/>
</dbReference>
<dbReference type="Pfam" id="PF13459">
    <property type="entry name" value="Fer4_15"/>
    <property type="match status" value="1"/>
</dbReference>
<protein>
    <submittedName>
        <fullName evidence="1">Ferredoxin</fullName>
    </submittedName>
</protein>
<evidence type="ECO:0000313" key="2">
    <source>
        <dbReference type="Proteomes" id="UP000248724"/>
    </source>
</evidence>
<dbReference type="Gene3D" id="3.30.70.20">
    <property type="match status" value="1"/>
</dbReference>
<reference evidence="1 2" key="1">
    <citation type="journal article" date="2017" name="Nature">
        <title>Atmospheric trace gases support primary production in Antarctic desert surface soil.</title>
        <authorList>
            <person name="Ji M."/>
            <person name="Greening C."/>
            <person name="Vanwonterghem I."/>
            <person name="Carere C.R."/>
            <person name="Bay S.K."/>
            <person name="Steen J.A."/>
            <person name="Montgomery K."/>
            <person name="Lines T."/>
            <person name="Beardall J."/>
            <person name="van Dorst J."/>
            <person name="Snape I."/>
            <person name="Stott M.B."/>
            <person name="Hugenholtz P."/>
            <person name="Ferrari B.C."/>
        </authorList>
    </citation>
    <scope>NUCLEOTIDE SEQUENCE [LARGE SCALE GENOMIC DNA]</scope>
    <source>
        <strain evidence="1">RRmetagenome_bin12</strain>
    </source>
</reference>
<organism evidence="1 2">
    <name type="scientific">Candidatus Aeolococcus gillhamiae</name>
    <dbReference type="NCBI Taxonomy" id="3127015"/>
    <lineage>
        <taxon>Bacteria</taxon>
        <taxon>Bacillati</taxon>
        <taxon>Candidatus Dormiibacterota</taxon>
        <taxon>Candidatus Dormibacteria</taxon>
        <taxon>Candidatus Aeolococcales</taxon>
        <taxon>Candidatus Aeolococcaceae</taxon>
        <taxon>Candidatus Aeolococcus</taxon>
    </lineage>
</organism>
<evidence type="ECO:0000313" key="1">
    <source>
        <dbReference type="EMBL" id="PZR79682.1"/>
    </source>
</evidence>
<proteinExistence type="predicted"/>
<gene>
    <name evidence="1" type="ORF">DLM65_10065</name>
</gene>
<dbReference type="EMBL" id="QHBU01000195">
    <property type="protein sequence ID" value="PZR79682.1"/>
    <property type="molecule type" value="Genomic_DNA"/>
</dbReference>
<sequence>MTVRLIVNPIACRGFGLCAELFPERIRLDEWGYPIVEGRPIEHRLIEHAERAVHECPAIALRLIGEAPRP</sequence>
<comment type="caution">
    <text evidence="1">The sequence shown here is derived from an EMBL/GenBank/DDBJ whole genome shotgun (WGS) entry which is preliminary data.</text>
</comment>